<name>A0A975CG14_9BURK</name>
<reference evidence="4" key="1">
    <citation type="submission" date="2021-03" db="EMBL/GenBank/DDBJ databases">
        <title>Ottowia sp. 27C isolated from the cloaca of a Giant Asian pond turtle (Heosemys grandis).</title>
        <authorList>
            <person name="Spergser J."/>
            <person name="Busse H.-J."/>
        </authorList>
    </citation>
    <scope>NUCLEOTIDE SEQUENCE</scope>
    <source>
        <strain evidence="4">27C</strain>
    </source>
</reference>
<feature type="domain" description="GGDEF" evidence="3">
    <location>
        <begin position="430"/>
        <end position="561"/>
    </location>
</feature>
<evidence type="ECO:0000313" key="4">
    <source>
        <dbReference type="EMBL" id="QTD44889.1"/>
    </source>
</evidence>
<dbReference type="PANTHER" id="PTHR33121">
    <property type="entry name" value="CYCLIC DI-GMP PHOSPHODIESTERASE PDEF"/>
    <property type="match status" value="1"/>
</dbReference>
<dbReference type="Pfam" id="PF00990">
    <property type="entry name" value="GGDEF"/>
    <property type="match status" value="1"/>
</dbReference>
<keyword evidence="2" id="KW-0732">Signal</keyword>
<dbReference type="Pfam" id="PF07695">
    <property type="entry name" value="7TMR-DISM_7TM"/>
    <property type="match status" value="1"/>
</dbReference>
<dbReference type="SMART" id="SM00267">
    <property type="entry name" value="GGDEF"/>
    <property type="match status" value="1"/>
</dbReference>
<dbReference type="CDD" id="cd01949">
    <property type="entry name" value="GGDEF"/>
    <property type="match status" value="1"/>
</dbReference>
<dbReference type="Gene3D" id="3.30.70.270">
    <property type="match status" value="1"/>
</dbReference>
<evidence type="ECO:0000259" key="3">
    <source>
        <dbReference type="PROSITE" id="PS50887"/>
    </source>
</evidence>
<protein>
    <submittedName>
        <fullName evidence="4">GGDEF domain-containing protein</fullName>
    </submittedName>
</protein>
<dbReference type="AlphaFoldDB" id="A0A975CG14"/>
<dbReference type="NCBIfam" id="TIGR00254">
    <property type="entry name" value="GGDEF"/>
    <property type="match status" value="1"/>
</dbReference>
<organism evidence="4 5">
    <name type="scientific">Ottowia testudinis</name>
    <dbReference type="NCBI Taxonomy" id="2816950"/>
    <lineage>
        <taxon>Bacteria</taxon>
        <taxon>Pseudomonadati</taxon>
        <taxon>Pseudomonadota</taxon>
        <taxon>Betaproteobacteria</taxon>
        <taxon>Burkholderiales</taxon>
        <taxon>Comamonadaceae</taxon>
        <taxon>Ottowia</taxon>
    </lineage>
</organism>
<dbReference type="InterPro" id="IPR011623">
    <property type="entry name" value="7TMR_DISM_rcpt_extracell_dom1"/>
</dbReference>
<feature type="transmembrane region" description="Helical" evidence="1">
    <location>
        <begin position="277"/>
        <end position="296"/>
    </location>
</feature>
<dbReference type="EMBL" id="CP071796">
    <property type="protein sequence ID" value="QTD44889.1"/>
    <property type="molecule type" value="Genomic_DNA"/>
</dbReference>
<dbReference type="InterPro" id="IPR000160">
    <property type="entry name" value="GGDEF_dom"/>
</dbReference>
<dbReference type="InterPro" id="IPR011622">
    <property type="entry name" value="7TMR_DISM_rcpt_extracell_dom2"/>
</dbReference>
<evidence type="ECO:0000256" key="1">
    <source>
        <dbReference type="SAM" id="Phobius"/>
    </source>
</evidence>
<feature type="transmembrane region" description="Helical" evidence="1">
    <location>
        <begin position="217"/>
        <end position="236"/>
    </location>
</feature>
<keyword evidence="5" id="KW-1185">Reference proteome</keyword>
<proteinExistence type="predicted"/>
<feature type="signal peptide" evidence="2">
    <location>
        <begin position="1"/>
        <end position="18"/>
    </location>
</feature>
<dbReference type="SUPFAM" id="SSF55073">
    <property type="entry name" value="Nucleotide cyclase"/>
    <property type="match status" value="1"/>
</dbReference>
<dbReference type="InterPro" id="IPR050706">
    <property type="entry name" value="Cyclic-di-GMP_PDE-like"/>
</dbReference>
<sequence>MRALLLLLALAVPAAVWAIHPLTLDARAPLPDQLGARGAYWLDPGGRATVDEVAAQAATAWRPAGQDQVYPLGNGQTLWLRFVLAPQPGHAHWYAEIPLANLDHATLYARGADGRWRSHSAGDHLPVSDWAVPGRQPVLPLTTSDTAPVEHLLRIEHAFPTSVPLLLTEEHQLLMRERGVAMGLGVYFGITLLGCVIALAAAVWMRDVAAALFVPPTVLLGLSAASFAGVSGWLLWPRHAIWNDLSAFAIPTLALVTMLIFVYVATAFGTRAPRARLWPLALAAVGVTVIVAMPFAPDAVSARAMALICSLLLLTCIALPAWTWWRGGDRHALGLLVGMVCLAAPASTHILRLLAIMPTGLISRFVLLSGAALQLSVVLVTLMWRGRDRGLTRQRMRGLGRADPATGLATQAAVREQLRRMTARAQRQQHAYAVLLIDLVNLAQVRQKFGRRAWQELPLHLADRLLDSRREVDTIGRLGDTRFVMLIDGPISADAASRLAQQVLAHCRRPIGGRPEGWTPRLRMALAVLPRDGQNPEVVLDELAVMLNTVAPGDTRALFQRT</sequence>
<feature type="transmembrane region" description="Helical" evidence="1">
    <location>
        <begin position="302"/>
        <end position="325"/>
    </location>
</feature>
<evidence type="ECO:0000256" key="2">
    <source>
        <dbReference type="SAM" id="SignalP"/>
    </source>
</evidence>
<dbReference type="KEGG" id="otd:J1M35_17840"/>
<feature type="transmembrane region" description="Helical" evidence="1">
    <location>
        <begin position="248"/>
        <end position="270"/>
    </location>
</feature>
<feature type="transmembrane region" description="Helical" evidence="1">
    <location>
        <begin position="361"/>
        <end position="384"/>
    </location>
</feature>
<feature type="transmembrane region" description="Helical" evidence="1">
    <location>
        <begin position="184"/>
        <end position="205"/>
    </location>
</feature>
<feature type="chain" id="PRO_5037724236" evidence="2">
    <location>
        <begin position="19"/>
        <end position="562"/>
    </location>
</feature>
<dbReference type="Proteomes" id="UP000663903">
    <property type="component" value="Chromosome"/>
</dbReference>
<dbReference type="PANTHER" id="PTHR33121:SF70">
    <property type="entry name" value="SIGNALING PROTEIN YKOW"/>
    <property type="match status" value="1"/>
</dbReference>
<dbReference type="Gene3D" id="2.60.40.2380">
    <property type="match status" value="1"/>
</dbReference>
<dbReference type="InterPro" id="IPR029787">
    <property type="entry name" value="Nucleotide_cyclase"/>
</dbReference>
<keyword evidence="1" id="KW-1133">Transmembrane helix</keyword>
<keyword evidence="1" id="KW-0812">Transmembrane</keyword>
<evidence type="ECO:0000313" key="5">
    <source>
        <dbReference type="Proteomes" id="UP000663903"/>
    </source>
</evidence>
<dbReference type="PROSITE" id="PS50887">
    <property type="entry name" value="GGDEF"/>
    <property type="match status" value="1"/>
</dbReference>
<keyword evidence="1" id="KW-0472">Membrane</keyword>
<dbReference type="RefSeq" id="WP_208008579.1">
    <property type="nucleotide sequence ID" value="NZ_CP071796.1"/>
</dbReference>
<dbReference type="GO" id="GO:0071111">
    <property type="term" value="F:cyclic-guanylate-specific phosphodiesterase activity"/>
    <property type="evidence" value="ECO:0007669"/>
    <property type="project" value="InterPro"/>
</dbReference>
<feature type="transmembrane region" description="Helical" evidence="1">
    <location>
        <begin position="332"/>
        <end position="355"/>
    </location>
</feature>
<accession>A0A975CG14</accession>
<dbReference type="Pfam" id="PF07696">
    <property type="entry name" value="7TMR-DISMED2"/>
    <property type="match status" value="1"/>
</dbReference>
<dbReference type="InterPro" id="IPR043128">
    <property type="entry name" value="Rev_trsase/Diguanyl_cyclase"/>
</dbReference>
<gene>
    <name evidence="4" type="ORF">J1M35_17840</name>
</gene>